<comment type="caution">
    <text evidence="10">The sequence shown here is derived from an EMBL/GenBank/DDBJ whole genome shotgun (WGS) entry which is preliminary data.</text>
</comment>
<evidence type="ECO:0000259" key="9">
    <source>
        <dbReference type="Pfam" id="PF12704"/>
    </source>
</evidence>
<evidence type="ECO:0000256" key="1">
    <source>
        <dbReference type="ARBA" id="ARBA00004651"/>
    </source>
</evidence>
<evidence type="ECO:0000256" key="3">
    <source>
        <dbReference type="ARBA" id="ARBA00022692"/>
    </source>
</evidence>
<keyword evidence="11" id="KW-1185">Reference proteome</keyword>
<evidence type="ECO:0000256" key="2">
    <source>
        <dbReference type="ARBA" id="ARBA00022475"/>
    </source>
</evidence>
<dbReference type="InterPro" id="IPR025857">
    <property type="entry name" value="MacB_PCD"/>
</dbReference>
<gene>
    <name evidence="10" type="ORF">FC83_GL001259</name>
</gene>
<evidence type="ECO:0000256" key="4">
    <source>
        <dbReference type="ARBA" id="ARBA00022989"/>
    </source>
</evidence>
<evidence type="ECO:0000313" key="11">
    <source>
        <dbReference type="Proteomes" id="UP000051236"/>
    </source>
</evidence>
<dbReference type="PATRIC" id="fig|1423734.3.peg.1272"/>
<dbReference type="Pfam" id="PF02687">
    <property type="entry name" value="FtsX"/>
    <property type="match status" value="1"/>
</dbReference>
<dbReference type="AlphaFoldDB" id="X0PR20"/>
<dbReference type="RefSeq" id="WP_035453227.1">
    <property type="nucleotide sequence ID" value="NZ_AZGA01000016.1"/>
</dbReference>
<dbReference type="InterPro" id="IPR003838">
    <property type="entry name" value="ABC3_permease_C"/>
</dbReference>
<comment type="subcellular location">
    <subcellularLocation>
        <location evidence="1">Cell membrane</location>
        <topology evidence="1">Multi-pass membrane protein</topology>
    </subcellularLocation>
</comment>
<dbReference type="Proteomes" id="UP000051236">
    <property type="component" value="Unassembled WGS sequence"/>
</dbReference>
<dbReference type="EMBL" id="AZGA01000016">
    <property type="protein sequence ID" value="KRM35132.1"/>
    <property type="molecule type" value="Genomic_DNA"/>
</dbReference>
<evidence type="ECO:0000256" key="7">
    <source>
        <dbReference type="SAM" id="Phobius"/>
    </source>
</evidence>
<evidence type="ECO:0000256" key="6">
    <source>
        <dbReference type="ARBA" id="ARBA00038076"/>
    </source>
</evidence>
<dbReference type="PANTHER" id="PTHR30572">
    <property type="entry name" value="MEMBRANE COMPONENT OF TRANSPORTER-RELATED"/>
    <property type="match status" value="1"/>
</dbReference>
<feature type="transmembrane region" description="Helical" evidence="7">
    <location>
        <begin position="343"/>
        <end position="368"/>
    </location>
</feature>
<keyword evidence="5 7" id="KW-0472">Membrane</keyword>
<name>X0PR20_9LACO</name>
<keyword evidence="2" id="KW-1003">Cell membrane</keyword>
<feature type="domain" description="MacB-like periplasmic core" evidence="9">
    <location>
        <begin position="21"/>
        <end position="250"/>
    </location>
</feature>
<accession>X0PR20</accession>
<evidence type="ECO:0000259" key="8">
    <source>
        <dbReference type="Pfam" id="PF02687"/>
    </source>
</evidence>
<reference evidence="10 11" key="1">
    <citation type="journal article" date="2015" name="Genome Announc.">
        <title>Expanding the biotechnology potential of lactobacilli through comparative genomics of 213 strains and associated genera.</title>
        <authorList>
            <person name="Sun Z."/>
            <person name="Harris H.M."/>
            <person name="McCann A."/>
            <person name="Guo C."/>
            <person name="Argimon S."/>
            <person name="Zhang W."/>
            <person name="Yang X."/>
            <person name="Jeffery I.B."/>
            <person name="Cooney J.C."/>
            <person name="Kagawa T.F."/>
            <person name="Liu W."/>
            <person name="Song Y."/>
            <person name="Salvetti E."/>
            <person name="Wrobel A."/>
            <person name="Rasinkangas P."/>
            <person name="Parkhill J."/>
            <person name="Rea M.C."/>
            <person name="O'Sullivan O."/>
            <person name="Ritari J."/>
            <person name="Douillard F.P."/>
            <person name="Paul Ross R."/>
            <person name="Yang R."/>
            <person name="Briner A.E."/>
            <person name="Felis G.E."/>
            <person name="de Vos W.M."/>
            <person name="Barrangou R."/>
            <person name="Klaenhammer T.R."/>
            <person name="Caufield P.W."/>
            <person name="Cui Y."/>
            <person name="Zhang H."/>
            <person name="O'Toole P.W."/>
        </authorList>
    </citation>
    <scope>NUCLEOTIDE SEQUENCE [LARGE SCALE GENOMIC DNA]</scope>
    <source>
        <strain evidence="10 11">DSM 18527</strain>
    </source>
</reference>
<dbReference type="GO" id="GO:0022857">
    <property type="term" value="F:transmembrane transporter activity"/>
    <property type="evidence" value="ECO:0007669"/>
    <property type="project" value="TreeGrafter"/>
</dbReference>
<feature type="transmembrane region" description="Helical" evidence="7">
    <location>
        <begin position="374"/>
        <end position="394"/>
    </location>
</feature>
<sequence length="409" mass="43146">MRIQEIWQTSIRSIFKNKRRSILTMLGIVIGIAAVVTILAIGHGFSKWTTSQLTNNASGDTQGSISFSASNGQDDSDVISNIGFNDSDVLLAEGVTGVKKAKIESNADQTIFSQTYNFNGKMQNEYIGLVAKDGSEVKYGRALRPSDNQMGLTVAVIDNDVATNVFGTAKAALGRGIDVGGELYEVVGVRAPSNFSFTISVSDSDAYNYANIQVPKKAYQAYNRSATTSSNLMNVTVAKGEKTSKVLNNVVKALKASGTQRNSGKYTANDPSEATDAIGNVLGNITTFVACVAGISLFIAGVGVMNMMYISVAERTSEIGIRRAMGATQGNIRLQFLLESATLTIIGGLIGYILGVIAAALVGLALPFPISIDLSSFILAFGVSTLVGVVFGVMPASSAAKKDLIDIIR</sequence>
<evidence type="ECO:0000313" key="10">
    <source>
        <dbReference type="EMBL" id="KRM35132.1"/>
    </source>
</evidence>
<dbReference type="OrthoDB" id="9770036at2"/>
<proteinExistence type="inferred from homology"/>
<dbReference type="InterPro" id="IPR050250">
    <property type="entry name" value="Macrolide_Exporter_MacB"/>
</dbReference>
<evidence type="ECO:0000256" key="5">
    <source>
        <dbReference type="ARBA" id="ARBA00023136"/>
    </source>
</evidence>
<dbReference type="GO" id="GO:0005886">
    <property type="term" value="C:plasma membrane"/>
    <property type="evidence" value="ECO:0007669"/>
    <property type="project" value="UniProtKB-SubCell"/>
</dbReference>
<dbReference type="PANTHER" id="PTHR30572:SF4">
    <property type="entry name" value="ABC TRANSPORTER PERMEASE YTRF"/>
    <property type="match status" value="1"/>
</dbReference>
<dbReference type="eggNOG" id="COG0577">
    <property type="taxonomic scope" value="Bacteria"/>
</dbReference>
<keyword evidence="3 7" id="KW-0812">Transmembrane</keyword>
<organism evidence="10 11">
    <name type="scientific">Agrilactobacillus composti DSM 18527 = JCM 14202</name>
    <dbReference type="NCBI Taxonomy" id="1423734"/>
    <lineage>
        <taxon>Bacteria</taxon>
        <taxon>Bacillati</taxon>
        <taxon>Bacillota</taxon>
        <taxon>Bacilli</taxon>
        <taxon>Lactobacillales</taxon>
        <taxon>Lactobacillaceae</taxon>
        <taxon>Agrilactobacillus</taxon>
    </lineage>
</organism>
<protein>
    <submittedName>
        <fullName evidence="10">As-48h</fullName>
    </submittedName>
</protein>
<feature type="transmembrane region" description="Helical" evidence="7">
    <location>
        <begin position="281"/>
        <end position="305"/>
    </location>
</feature>
<dbReference type="Pfam" id="PF12704">
    <property type="entry name" value="MacB_PCD"/>
    <property type="match status" value="1"/>
</dbReference>
<keyword evidence="4 7" id="KW-1133">Transmembrane helix</keyword>
<comment type="similarity">
    <text evidence="6">Belongs to the ABC-4 integral membrane protein family.</text>
</comment>
<feature type="domain" description="ABC3 transporter permease C-terminal" evidence="8">
    <location>
        <begin position="292"/>
        <end position="403"/>
    </location>
</feature>
<dbReference type="STRING" id="1423734.FC83_GL001259"/>
<feature type="transmembrane region" description="Helical" evidence="7">
    <location>
        <begin position="21"/>
        <end position="45"/>
    </location>
</feature>